<protein>
    <submittedName>
        <fullName evidence="6">Probable transcriptional regulator, TetR family</fullName>
    </submittedName>
</protein>
<dbReference type="STRING" id="698738.OLEAN_C01880"/>
<evidence type="ECO:0000313" key="6">
    <source>
        <dbReference type="EMBL" id="CCK74364.1"/>
    </source>
</evidence>
<reference evidence="6 7" key="1">
    <citation type="journal article" date="2013" name="Nat. Commun.">
        <title>Genome sequence and functional genomic analysis of the oil-degrading bacterium Oleispira antarctica.</title>
        <authorList>
            <person name="Kube M."/>
            <person name="Chernikova T.N."/>
            <person name="Al-Ramahi Y."/>
            <person name="Beloqui A."/>
            <person name="Lopez-Cortez N."/>
            <person name="Guazzaroni M.E."/>
            <person name="Heipieper H.J."/>
            <person name="Klages S."/>
            <person name="Kotsyurbenko O.R."/>
            <person name="Langer I."/>
            <person name="Nechitaylo T.Y."/>
            <person name="Lunsdorf H."/>
            <person name="Fernandez M."/>
            <person name="Juarez S."/>
            <person name="Ciordia S."/>
            <person name="Singer A."/>
            <person name="Kagan O."/>
            <person name="Egorova O."/>
            <person name="Petit P.A."/>
            <person name="Stogios P."/>
            <person name="Kim Y."/>
            <person name="Tchigvintsev A."/>
            <person name="Flick R."/>
            <person name="Denaro R."/>
            <person name="Genovese M."/>
            <person name="Albar J.P."/>
            <person name="Reva O.N."/>
            <person name="Martinez-Gomariz M."/>
            <person name="Tran H."/>
            <person name="Ferrer M."/>
            <person name="Savchenko A."/>
            <person name="Yakunin A.F."/>
            <person name="Yakimov M.M."/>
            <person name="Golyshina O.V."/>
            <person name="Reinhardt R."/>
            <person name="Golyshin P.N."/>
        </authorList>
    </citation>
    <scope>NUCLEOTIDE SEQUENCE [LARGE SCALE GENOMIC DNA]</scope>
</reference>
<dbReference type="InterPro" id="IPR001647">
    <property type="entry name" value="HTH_TetR"/>
</dbReference>
<gene>
    <name evidence="6" type="ORF">OLEAN_C01880</name>
</gene>
<dbReference type="PRINTS" id="PR00455">
    <property type="entry name" value="HTHTETR"/>
</dbReference>
<evidence type="ECO:0000259" key="5">
    <source>
        <dbReference type="PROSITE" id="PS50977"/>
    </source>
</evidence>
<dbReference type="InterPro" id="IPR009057">
    <property type="entry name" value="Homeodomain-like_sf"/>
</dbReference>
<keyword evidence="2 4" id="KW-0238">DNA-binding</keyword>
<feature type="DNA-binding region" description="H-T-H motif" evidence="4">
    <location>
        <begin position="33"/>
        <end position="52"/>
    </location>
</feature>
<dbReference type="SUPFAM" id="SSF48498">
    <property type="entry name" value="Tetracyclin repressor-like, C-terminal domain"/>
    <property type="match status" value="1"/>
</dbReference>
<keyword evidence="1" id="KW-0805">Transcription regulation</keyword>
<dbReference type="EMBL" id="FO203512">
    <property type="protein sequence ID" value="CCK74364.1"/>
    <property type="molecule type" value="Genomic_DNA"/>
</dbReference>
<dbReference type="HOGENOM" id="CLU_1213385_0_0_6"/>
<keyword evidence="7" id="KW-1185">Reference proteome</keyword>
<evidence type="ECO:0000256" key="1">
    <source>
        <dbReference type="ARBA" id="ARBA00023015"/>
    </source>
</evidence>
<feature type="domain" description="HTH tetR-type" evidence="5">
    <location>
        <begin position="11"/>
        <end position="70"/>
    </location>
</feature>
<dbReference type="Proteomes" id="UP000032749">
    <property type="component" value="Chromosome"/>
</dbReference>
<dbReference type="SUPFAM" id="SSF46689">
    <property type="entry name" value="Homeodomain-like"/>
    <property type="match status" value="1"/>
</dbReference>
<dbReference type="PANTHER" id="PTHR47506">
    <property type="entry name" value="TRANSCRIPTIONAL REGULATORY PROTEIN"/>
    <property type="match status" value="1"/>
</dbReference>
<accession>R4YQG1</accession>
<keyword evidence="3" id="KW-0804">Transcription</keyword>
<dbReference type="Pfam" id="PF16925">
    <property type="entry name" value="TetR_C_13"/>
    <property type="match status" value="1"/>
</dbReference>
<dbReference type="OrthoDB" id="9798857at2"/>
<dbReference type="InterPro" id="IPR036271">
    <property type="entry name" value="Tet_transcr_reg_TetR-rel_C_sf"/>
</dbReference>
<evidence type="ECO:0000313" key="7">
    <source>
        <dbReference type="Proteomes" id="UP000032749"/>
    </source>
</evidence>
<dbReference type="KEGG" id="oai:OLEAN_C01880"/>
<dbReference type="Pfam" id="PF00440">
    <property type="entry name" value="TetR_N"/>
    <property type="match status" value="1"/>
</dbReference>
<evidence type="ECO:0000256" key="4">
    <source>
        <dbReference type="PROSITE-ProRule" id="PRU00335"/>
    </source>
</evidence>
<organism evidence="6 7">
    <name type="scientific">Oleispira antarctica RB-8</name>
    <dbReference type="NCBI Taxonomy" id="698738"/>
    <lineage>
        <taxon>Bacteria</taxon>
        <taxon>Pseudomonadati</taxon>
        <taxon>Pseudomonadota</taxon>
        <taxon>Gammaproteobacteria</taxon>
        <taxon>Oceanospirillales</taxon>
        <taxon>Oceanospirillaceae</taxon>
        <taxon>Oleispira</taxon>
    </lineage>
</organism>
<evidence type="ECO:0000256" key="3">
    <source>
        <dbReference type="ARBA" id="ARBA00023163"/>
    </source>
</evidence>
<dbReference type="AlphaFoldDB" id="R4YQG1"/>
<name>R4YQG1_OLEAN</name>
<dbReference type="PANTHER" id="PTHR47506:SF1">
    <property type="entry name" value="HTH-TYPE TRANSCRIPTIONAL REGULATOR YJDC"/>
    <property type="match status" value="1"/>
</dbReference>
<evidence type="ECO:0000256" key="2">
    <source>
        <dbReference type="ARBA" id="ARBA00023125"/>
    </source>
</evidence>
<proteinExistence type="predicted"/>
<dbReference type="PROSITE" id="PS50977">
    <property type="entry name" value="HTH_TETR_2"/>
    <property type="match status" value="1"/>
</dbReference>
<dbReference type="GO" id="GO:0003677">
    <property type="term" value="F:DNA binding"/>
    <property type="evidence" value="ECO:0007669"/>
    <property type="project" value="UniProtKB-UniRule"/>
</dbReference>
<sequence length="198" mass="22184">MPKPSRAEAKQASREALIQSAMELMPKKGIDVSLDELCAHAGYTRGAFYVHFKNRDELTLEVMTINGESWLNSIFKPQADGEAEDLFTMVQRFLTEMVSGTYPISQEAGLRPHQLLDACARSEPIKQRYLELVTDSIRRLTANVQQSQDKQQLKQAIDPEQIASLLLALAIGVHTLHDLDYPIDFAKGSMTLLQLLAK</sequence>
<dbReference type="Gene3D" id="1.10.357.10">
    <property type="entry name" value="Tetracycline Repressor, domain 2"/>
    <property type="match status" value="1"/>
</dbReference>
<dbReference type="InterPro" id="IPR011075">
    <property type="entry name" value="TetR_C"/>
</dbReference>